<dbReference type="InterPro" id="IPR016174">
    <property type="entry name" value="Di-haem_cyt_TM"/>
</dbReference>
<protein>
    <submittedName>
        <fullName evidence="8">Cytochrome b/b6 domain-containing protein</fullName>
    </submittedName>
</protein>
<evidence type="ECO:0000313" key="9">
    <source>
        <dbReference type="Proteomes" id="UP000619033"/>
    </source>
</evidence>
<feature type="transmembrane region" description="Helical" evidence="6">
    <location>
        <begin position="94"/>
        <end position="114"/>
    </location>
</feature>
<dbReference type="InterPro" id="IPR051542">
    <property type="entry name" value="Hydrogenase_cytochrome"/>
</dbReference>
<dbReference type="GO" id="GO:0022904">
    <property type="term" value="P:respiratory electron transport chain"/>
    <property type="evidence" value="ECO:0007669"/>
    <property type="project" value="InterPro"/>
</dbReference>
<keyword evidence="9" id="KW-1185">Reference proteome</keyword>
<feature type="transmembrane region" description="Helical" evidence="6">
    <location>
        <begin position="38"/>
        <end position="56"/>
    </location>
</feature>
<dbReference type="Pfam" id="PF01292">
    <property type="entry name" value="Ni_hydr_CYTB"/>
    <property type="match status" value="1"/>
</dbReference>
<feature type="transmembrane region" description="Helical" evidence="6">
    <location>
        <begin position="134"/>
        <end position="151"/>
    </location>
</feature>
<proteinExistence type="predicted"/>
<evidence type="ECO:0000256" key="1">
    <source>
        <dbReference type="ARBA" id="ARBA00004651"/>
    </source>
</evidence>
<keyword evidence="2" id="KW-1003">Cell membrane</keyword>
<organism evidence="8 9">
    <name type="scientific">Fuscibacter oryzae</name>
    <dbReference type="NCBI Taxonomy" id="2803939"/>
    <lineage>
        <taxon>Bacteria</taxon>
        <taxon>Pseudomonadati</taxon>
        <taxon>Pseudomonadota</taxon>
        <taxon>Alphaproteobacteria</taxon>
        <taxon>Rhodobacterales</taxon>
        <taxon>Paracoccaceae</taxon>
        <taxon>Fuscibacter</taxon>
    </lineage>
</organism>
<keyword evidence="4 6" id="KW-1133">Transmembrane helix</keyword>
<keyword evidence="5 6" id="KW-0472">Membrane</keyword>
<accession>A0A8J7MTC6</accession>
<gene>
    <name evidence="8" type="ORF">JI744_13990</name>
</gene>
<dbReference type="AlphaFoldDB" id="A0A8J7MTC6"/>
<evidence type="ECO:0000256" key="4">
    <source>
        <dbReference type="ARBA" id="ARBA00022989"/>
    </source>
</evidence>
<sequence>MKRLYVWDPLVRLFHWSLVLAFLANAFVTRPGKEVHQWVGYGVAALIALRLVWGLIGPRHARFSDFLPSPSGAIAQLREMATGRREAHAGHSPLGALMIYNLLLTMAAIALTGWMQTTVAYFGVEWVAQVHEALVTWAELCALAHVAAVVLESRRLRVNLPKSMVTGYKEFVQE</sequence>
<feature type="domain" description="Cytochrome b561 bacterial/Ni-hydrogenase" evidence="7">
    <location>
        <begin position="6"/>
        <end position="167"/>
    </location>
</feature>
<dbReference type="PANTHER" id="PTHR30485:SF2">
    <property type="entry name" value="BLL0597 PROTEIN"/>
    <property type="match status" value="1"/>
</dbReference>
<evidence type="ECO:0000256" key="2">
    <source>
        <dbReference type="ARBA" id="ARBA00022475"/>
    </source>
</evidence>
<name>A0A8J7MTC6_9RHOB</name>
<dbReference type="RefSeq" id="WP_202661760.1">
    <property type="nucleotide sequence ID" value="NZ_JAESVP010000007.1"/>
</dbReference>
<keyword evidence="3 6" id="KW-0812">Transmembrane</keyword>
<dbReference type="GO" id="GO:0009055">
    <property type="term" value="F:electron transfer activity"/>
    <property type="evidence" value="ECO:0007669"/>
    <property type="project" value="InterPro"/>
</dbReference>
<dbReference type="Gene3D" id="1.20.950.20">
    <property type="entry name" value="Transmembrane di-heme cytochromes, Chain C"/>
    <property type="match status" value="1"/>
</dbReference>
<reference evidence="8" key="1">
    <citation type="submission" date="2021-01" db="EMBL/GenBank/DDBJ databases">
        <title>Genome seq and assembly of Tabrizicola sp. KVB23.</title>
        <authorList>
            <person name="Chhetri G."/>
        </authorList>
    </citation>
    <scope>NUCLEOTIDE SEQUENCE</scope>
    <source>
        <strain evidence="8">KVB23</strain>
    </source>
</reference>
<evidence type="ECO:0000313" key="8">
    <source>
        <dbReference type="EMBL" id="MBL4929216.1"/>
    </source>
</evidence>
<evidence type="ECO:0000256" key="6">
    <source>
        <dbReference type="SAM" id="Phobius"/>
    </source>
</evidence>
<dbReference type="GO" id="GO:0020037">
    <property type="term" value="F:heme binding"/>
    <property type="evidence" value="ECO:0007669"/>
    <property type="project" value="TreeGrafter"/>
</dbReference>
<dbReference type="EMBL" id="JAESVP010000007">
    <property type="protein sequence ID" value="MBL4929216.1"/>
    <property type="molecule type" value="Genomic_DNA"/>
</dbReference>
<evidence type="ECO:0000259" key="7">
    <source>
        <dbReference type="Pfam" id="PF01292"/>
    </source>
</evidence>
<dbReference type="Proteomes" id="UP000619033">
    <property type="component" value="Unassembled WGS sequence"/>
</dbReference>
<dbReference type="PANTHER" id="PTHR30485">
    <property type="entry name" value="NI/FE-HYDROGENASE 1 B-TYPE CYTOCHROME SUBUNIT"/>
    <property type="match status" value="1"/>
</dbReference>
<evidence type="ECO:0000256" key="3">
    <source>
        <dbReference type="ARBA" id="ARBA00022692"/>
    </source>
</evidence>
<dbReference type="GO" id="GO:0005886">
    <property type="term" value="C:plasma membrane"/>
    <property type="evidence" value="ECO:0007669"/>
    <property type="project" value="UniProtKB-SubCell"/>
</dbReference>
<comment type="subcellular location">
    <subcellularLocation>
        <location evidence="1">Cell membrane</location>
        <topology evidence="1">Multi-pass membrane protein</topology>
    </subcellularLocation>
</comment>
<comment type="caution">
    <text evidence="8">The sequence shown here is derived from an EMBL/GenBank/DDBJ whole genome shotgun (WGS) entry which is preliminary data.</text>
</comment>
<dbReference type="SUPFAM" id="SSF81342">
    <property type="entry name" value="Transmembrane di-heme cytochromes"/>
    <property type="match status" value="1"/>
</dbReference>
<evidence type="ECO:0000256" key="5">
    <source>
        <dbReference type="ARBA" id="ARBA00023136"/>
    </source>
</evidence>
<dbReference type="InterPro" id="IPR011577">
    <property type="entry name" value="Cyt_b561_bac/Ni-Hgenase"/>
</dbReference>